<sequence length="215" mass="25038">MEIMVQHKDKELEEEKQNKSELEEKLKEAENVIKELRESAALEAQKHSSELWKHKSAFIEVMSNQRQLEAGMGRALRKIEATKEELEVVLEQKEEADLMAQKLSMEMVKMHKDLEQKDKILSALLRKNKLDTAEKQLLLKEVKLSNAKRQQAEIETERWRAVSESRHERHSLRSMLTNPVNSKLDFYTGVRGVHQHATEKLVFVGQESVEDRLGN</sequence>
<dbReference type="OrthoDB" id="1735671at2759"/>
<dbReference type="Proteomes" id="UP000737018">
    <property type="component" value="Unassembled WGS sequence"/>
</dbReference>
<feature type="region of interest" description="Disordered" evidence="2">
    <location>
        <begin position="1"/>
        <end position="23"/>
    </location>
</feature>
<feature type="coiled-coil region" evidence="1">
    <location>
        <begin position="72"/>
        <end position="99"/>
    </location>
</feature>
<evidence type="ECO:0000313" key="4">
    <source>
        <dbReference type="Proteomes" id="UP000737018"/>
    </source>
</evidence>
<reference evidence="3" key="1">
    <citation type="submission" date="2020-03" db="EMBL/GenBank/DDBJ databases">
        <title>Castanea mollissima Vanexum genome sequencing.</title>
        <authorList>
            <person name="Staton M."/>
        </authorList>
    </citation>
    <scope>NUCLEOTIDE SEQUENCE</scope>
    <source>
        <tissue evidence="3">Leaf</tissue>
    </source>
</reference>
<evidence type="ECO:0000313" key="3">
    <source>
        <dbReference type="EMBL" id="KAF3942958.1"/>
    </source>
</evidence>
<organism evidence="3 4">
    <name type="scientific">Castanea mollissima</name>
    <name type="common">Chinese chestnut</name>
    <dbReference type="NCBI Taxonomy" id="60419"/>
    <lineage>
        <taxon>Eukaryota</taxon>
        <taxon>Viridiplantae</taxon>
        <taxon>Streptophyta</taxon>
        <taxon>Embryophyta</taxon>
        <taxon>Tracheophyta</taxon>
        <taxon>Spermatophyta</taxon>
        <taxon>Magnoliopsida</taxon>
        <taxon>eudicotyledons</taxon>
        <taxon>Gunneridae</taxon>
        <taxon>Pentapetalae</taxon>
        <taxon>rosids</taxon>
        <taxon>fabids</taxon>
        <taxon>Fagales</taxon>
        <taxon>Fagaceae</taxon>
        <taxon>Castanea</taxon>
    </lineage>
</organism>
<dbReference type="PANTHER" id="PTHR47747:SF2">
    <property type="entry name" value="RIBONUCLEASE P PROTEIN SUBUNIT P38-LIKE PROTEIN"/>
    <property type="match status" value="1"/>
</dbReference>
<protein>
    <submittedName>
        <fullName evidence="3">Uncharacterized protein</fullName>
    </submittedName>
</protein>
<dbReference type="AlphaFoldDB" id="A0A8J4UYA3"/>
<dbReference type="PANTHER" id="PTHR47747">
    <property type="entry name" value="RIBONUCLEASE P PROTEIN SUBUNIT P38-LIKE PROTEIN"/>
    <property type="match status" value="1"/>
</dbReference>
<comment type="caution">
    <text evidence="3">The sequence shown here is derived from an EMBL/GenBank/DDBJ whole genome shotgun (WGS) entry which is preliminary data.</text>
</comment>
<accession>A0A8J4UYA3</accession>
<keyword evidence="1" id="KW-0175">Coiled coil</keyword>
<keyword evidence="4" id="KW-1185">Reference proteome</keyword>
<evidence type="ECO:0000256" key="1">
    <source>
        <dbReference type="SAM" id="Coils"/>
    </source>
</evidence>
<gene>
    <name evidence="3" type="ORF">CMV_030440</name>
</gene>
<proteinExistence type="predicted"/>
<dbReference type="EMBL" id="JRKL02013222">
    <property type="protein sequence ID" value="KAF3942958.1"/>
    <property type="molecule type" value="Genomic_DNA"/>
</dbReference>
<name>A0A8J4UYA3_9ROSI</name>
<evidence type="ECO:0000256" key="2">
    <source>
        <dbReference type="SAM" id="MobiDB-lite"/>
    </source>
</evidence>